<proteinExistence type="inferred from homology"/>
<dbReference type="GO" id="GO:0005634">
    <property type="term" value="C:nucleus"/>
    <property type="evidence" value="ECO:0007669"/>
    <property type="project" value="TreeGrafter"/>
</dbReference>
<dbReference type="GO" id="GO:0004864">
    <property type="term" value="F:protein phosphatase inhibitor activity"/>
    <property type="evidence" value="ECO:0007669"/>
    <property type="project" value="TreeGrafter"/>
</dbReference>
<dbReference type="GO" id="GO:0009738">
    <property type="term" value="P:abscisic acid-activated signaling pathway"/>
    <property type="evidence" value="ECO:0007669"/>
    <property type="project" value="TreeGrafter"/>
</dbReference>
<dbReference type="SUPFAM" id="SSF55961">
    <property type="entry name" value="Bet v1-like"/>
    <property type="match status" value="1"/>
</dbReference>
<evidence type="ECO:0000256" key="1">
    <source>
        <dbReference type="ARBA" id="ARBA00009744"/>
    </source>
</evidence>
<dbReference type="Proteomes" id="UP001140949">
    <property type="component" value="Unassembled WGS sequence"/>
</dbReference>
<dbReference type="EMBL" id="JANAVB010027196">
    <property type="protein sequence ID" value="KAJ6818486.1"/>
    <property type="molecule type" value="Genomic_DNA"/>
</dbReference>
<accession>A0AAX6FPZ2</accession>
<keyword evidence="2" id="KW-0017">Alkaloid metabolism</keyword>
<evidence type="ECO:0000256" key="2">
    <source>
        <dbReference type="ARBA" id="ARBA00022589"/>
    </source>
</evidence>
<dbReference type="GO" id="GO:0038023">
    <property type="term" value="F:signaling receptor activity"/>
    <property type="evidence" value="ECO:0007669"/>
    <property type="project" value="TreeGrafter"/>
</dbReference>
<feature type="domain" description="Bet v I/Major latex protein" evidence="3">
    <location>
        <begin position="31"/>
        <end position="153"/>
    </location>
</feature>
<dbReference type="InterPro" id="IPR000916">
    <property type="entry name" value="Bet_v_I/MLP"/>
</dbReference>
<reference evidence="4" key="1">
    <citation type="journal article" date="2023" name="GigaByte">
        <title>Genome assembly of the bearded iris, Iris pallida Lam.</title>
        <authorList>
            <person name="Bruccoleri R.E."/>
            <person name="Oakeley E.J."/>
            <person name="Faust A.M.E."/>
            <person name="Altorfer M."/>
            <person name="Dessus-Babus S."/>
            <person name="Burckhardt D."/>
            <person name="Oertli M."/>
            <person name="Naumann U."/>
            <person name="Petersen F."/>
            <person name="Wong J."/>
        </authorList>
    </citation>
    <scope>NUCLEOTIDE SEQUENCE</scope>
    <source>
        <strain evidence="4">GSM-AAB239-AS_SAM_17_03QT</strain>
    </source>
</reference>
<comment type="caution">
    <text evidence="4">The sequence shown here is derived from an EMBL/GenBank/DDBJ whole genome shotgun (WGS) entry which is preliminary data.</text>
</comment>
<protein>
    <submittedName>
        <fullName evidence="4">S-norcoclaurine synthase 2-like</fullName>
    </submittedName>
</protein>
<dbReference type="InterPro" id="IPR023393">
    <property type="entry name" value="START-like_dom_sf"/>
</dbReference>
<evidence type="ECO:0000259" key="3">
    <source>
        <dbReference type="Pfam" id="PF00407"/>
    </source>
</evidence>
<dbReference type="GO" id="GO:0009820">
    <property type="term" value="P:alkaloid metabolic process"/>
    <property type="evidence" value="ECO:0007669"/>
    <property type="project" value="UniProtKB-KW"/>
</dbReference>
<dbReference type="AlphaFoldDB" id="A0AAX6FPZ2"/>
<dbReference type="InterPro" id="IPR050279">
    <property type="entry name" value="Plant_def-hormone_signal"/>
</dbReference>
<gene>
    <name evidence="4" type="ORF">M6B38_406100</name>
</gene>
<dbReference type="GO" id="GO:0006952">
    <property type="term" value="P:defense response"/>
    <property type="evidence" value="ECO:0007669"/>
    <property type="project" value="InterPro"/>
</dbReference>
<dbReference type="GO" id="GO:0010427">
    <property type="term" value="F:abscisic acid binding"/>
    <property type="evidence" value="ECO:0007669"/>
    <property type="project" value="TreeGrafter"/>
</dbReference>
<reference evidence="4" key="2">
    <citation type="submission" date="2023-04" db="EMBL/GenBank/DDBJ databases">
        <authorList>
            <person name="Bruccoleri R.E."/>
            <person name="Oakeley E.J."/>
            <person name="Faust A.-M."/>
            <person name="Dessus-Babus S."/>
            <person name="Altorfer M."/>
            <person name="Burckhardt D."/>
            <person name="Oertli M."/>
            <person name="Naumann U."/>
            <person name="Petersen F."/>
            <person name="Wong J."/>
        </authorList>
    </citation>
    <scope>NUCLEOTIDE SEQUENCE</scope>
    <source>
        <strain evidence="4">GSM-AAB239-AS_SAM_17_03QT</strain>
        <tissue evidence="4">Leaf</tissue>
    </source>
</reference>
<dbReference type="GO" id="GO:0005737">
    <property type="term" value="C:cytoplasm"/>
    <property type="evidence" value="ECO:0007669"/>
    <property type="project" value="TreeGrafter"/>
</dbReference>
<evidence type="ECO:0000313" key="5">
    <source>
        <dbReference type="Proteomes" id="UP001140949"/>
    </source>
</evidence>
<evidence type="ECO:0000313" key="4">
    <source>
        <dbReference type="EMBL" id="KAJ6818486.1"/>
    </source>
</evidence>
<sequence>MKGAKSHELDVALPAGELWGIYGTLRLAELAVELLPDVIAKTVVEEGDGGTGSLVRVVYPAGSPGPSYHTEKFVKIDDEQMLKEVVVVEGGMLDLGFRSFLFRFEVIEKTGSSCTVKSSIEYELDEEHAANEAYATTDALAAIVEAVSKHLLEKKTGA</sequence>
<keyword evidence="5" id="KW-1185">Reference proteome</keyword>
<name>A0AAX6FPZ2_IRIPA</name>
<dbReference type="CDD" id="cd07816">
    <property type="entry name" value="Bet_v1-like"/>
    <property type="match status" value="1"/>
</dbReference>
<organism evidence="4 5">
    <name type="scientific">Iris pallida</name>
    <name type="common">Sweet iris</name>
    <dbReference type="NCBI Taxonomy" id="29817"/>
    <lineage>
        <taxon>Eukaryota</taxon>
        <taxon>Viridiplantae</taxon>
        <taxon>Streptophyta</taxon>
        <taxon>Embryophyta</taxon>
        <taxon>Tracheophyta</taxon>
        <taxon>Spermatophyta</taxon>
        <taxon>Magnoliopsida</taxon>
        <taxon>Liliopsida</taxon>
        <taxon>Asparagales</taxon>
        <taxon>Iridaceae</taxon>
        <taxon>Iridoideae</taxon>
        <taxon>Irideae</taxon>
        <taxon>Iris</taxon>
    </lineage>
</organism>
<dbReference type="PANTHER" id="PTHR31213">
    <property type="entry name" value="OS08G0374000 PROTEIN-RELATED"/>
    <property type="match status" value="1"/>
</dbReference>
<comment type="similarity">
    <text evidence="1">Belongs to the BetVI family.</text>
</comment>
<dbReference type="Gene3D" id="3.30.530.20">
    <property type="match status" value="1"/>
</dbReference>
<dbReference type="Pfam" id="PF00407">
    <property type="entry name" value="Bet_v_1"/>
    <property type="match status" value="1"/>
</dbReference>
<dbReference type="PANTHER" id="PTHR31213:SF19">
    <property type="entry name" value="BET V I_MAJOR LATEX PROTEIN DOMAIN-CONTAINING PROTEIN"/>
    <property type="match status" value="1"/>
</dbReference>